<evidence type="ECO:0000313" key="2">
    <source>
        <dbReference type="EMBL" id="NME98010.1"/>
    </source>
</evidence>
<dbReference type="RefSeq" id="WP_168974892.1">
    <property type="nucleotide sequence ID" value="NZ_JABAGO010000009.1"/>
</dbReference>
<feature type="transmembrane region" description="Helical" evidence="1">
    <location>
        <begin position="175"/>
        <end position="199"/>
    </location>
</feature>
<dbReference type="EMBL" id="JABAGO010000009">
    <property type="protein sequence ID" value="NME98010.1"/>
    <property type="molecule type" value="Genomic_DNA"/>
</dbReference>
<keyword evidence="1" id="KW-1133">Transmembrane helix</keyword>
<dbReference type="GO" id="GO:0005886">
    <property type="term" value="C:plasma membrane"/>
    <property type="evidence" value="ECO:0007669"/>
    <property type="project" value="UniProtKB-SubCell"/>
</dbReference>
<comment type="caution">
    <text evidence="2">The sequence shown here is derived from an EMBL/GenBank/DDBJ whole genome shotgun (WGS) entry which is preliminary data.</text>
</comment>
<feature type="transmembrane region" description="Helical" evidence="1">
    <location>
        <begin position="68"/>
        <end position="88"/>
    </location>
</feature>
<feature type="transmembrane region" description="Helical" evidence="1">
    <location>
        <begin position="27"/>
        <end position="48"/>
    </location>
</feature>
<feature type="transmembrane region" description="Helical" evidence="1">
    <location>
        <begin position="265"/>
        <end position="287"/>
    </location>
</feature>
<dbReference type="Pfam" id="PF12679">
    <property type="entry name" value="ABC2_membrane_2"/>
    <property type="match status" value="1"/>
</dbReference>
<dbReference type="AlphaFoldDB" id="A0A848CXN4"/>
<dbReference type="Proteomes" id="UP000561326">
    <property type="component" value="Unassembled WGS sequence"/>
</dbReference>
<reference evidence="2 3" key="1">
    <citation type="submission" date="2020-04" db="EMBL/GenBank/DDBJ databases">
        <authorList>
            <person name="Hitch T.C.A."/>
            <person name="Wylensek D."/>
            <person name="Clavel T."/>
        </authorList>
    </citation>
    <scope>NUCLEOTIDE SEQUENCE [LARGE SCALE GENOMIC DNA]</scope>
    <source>
        <strain evidence="2 3">WB01_D5_05</strain>
    </source>
</reference>
<feature type="transmembrane region" description="Helical" evidence="1">
    <location>
        <begin position="149"/>
        <end position="169"/>
    </location>
</feature>
<sequence length="293" mass="33255">MNFRQHLTNPVLNKEFRVRMRSNKTPWIITFYLFTLGFVLFFMLYTELSNQYTYWPSNIYDTFIMMSLLQYGLIIFATPGLTAGAICGERERQTLPILLTTNLSSLQIVLGKWISTLSFMLLLVFASLPIYGTIVLFGGVALTQIIEIFGVYLVTMLSIGAVGICVSTLTKRTGVAAVITYSLVFAYTALLNVAELFLLRSMENDMIRKAGFGNPPENLSNHPLIGFLEALDTINPASTIARVFTKENWLVNFRTEGLFVNYQPYGGFILWYLLLAILMLGLAAFFLRRRYMK</sequence>
<evidence type="ECO:0000256" key="1">
    <source>
        <dbReference type="SAM" id="Phobius"/>
    </source>
</evidence>
<dbReference type="GO" id="GO:0140359">
    <property type="term" value="F:ABC-type transporter activity"/>
    <property type="evidence" value="ECO:0007669"/>
    <property type="project" value="InterPro"/>
</dbReference>
<protein>
    <submittedName>
        <fullName evidence="2">ABC transporter permease subunit</fullName>
    </submittedName>
</protein>
<evidence type="ECO:0000313" key="3">
    <source>
        <dbReference type="Proteomes" id="UP000561326"/>
    </source>
</evidence>
<gene>
    <name evidence="2" type="ORF">HF838_07025</name>
</gene>
<feature type="transmembrane region" description="Helical" evidence="1">
    <location>
        <begin position="120"/>
        <end position="142"/>
    </location>
</feature>
<dbReference type="PANTHER" id="PTHR43471">
    <property type="entry name" value="ABC TRANSPORTER PERMEASE"/>
    <property type="match status" value="1"/>
</dbReference>
<keyword evidence="1" id="KW-0472">Membrane</keyword>
<proteinExistence type="predicted"/>
<name>A0A848CXN4_ANEAE</name>
<dbReference type="PANTHER" id="PTHR43471:SF12">
    <property type="entry name" value="HYPOTHETICAL MEMBRANE PROTEIN, CONSERVED"/>
    <property type="match status" value="1"/>
</dbReference>
<organism evidence="2 3">
    <name type="scientific">Aneurinibacillus aneurinilyticus</name>
    <name type="common">Bacillus aneurinolyticus</name>
    <dbReference type="NCBI Taxonomy" id="1391"/>
    <lineage>
        <taxon>Bacteria</taxon>
        <taxon>Bacillati</taxon>
        <taxon>Bacillota</taxon>
        <taxon>Bacilli</taxon>
        <taxon>Bacillales</taxon>
        <taxon>Paenibacillaceae</taxon>
        <taxon>Aneurinibacillus group</taxon>
        <taxon>Aneurinibacillus</taxon>
    </lineage>
</organism>
<accession>A0A848CXN4</accession>
<keyword evidence="1" id="KW-0812">Transmembrane</keyword>